<keyword evidence="2" id="KW-1185">Reference proteome</keyword>
<name>A0A846HGH6_9CYAN</name>
<dbReference type="AlphaFoldDB" id="A0A846HGH6"/>
<evidence type="ECO:0000313" key="2">
    <source>
        <dbReference type="Proteomes" id="UP000031549"/>
    </source>
</evidence>
<proteinExistence type="predicted"/>
<evidence type="ECO:0000313" key="1">
    <source>
        <dbReference type="EMBL" id="NEU76472.1"/>
    </source>
</evidence>
<organism evidence="1 2">
    <name type="scientific">Hassallia byssoidea VB512170</name>
    <dbReference type="NCBI Taxonomy" id="1304833"/>
    <lineage>
        <taxon>Bacteria</taxon>
        <taxon>Bacillati</taxon>
        <taxon>Cyanobacteriota</taxon>
        <taxon>Cyanophyceae</taxon>
        <taxon>Nostocales</taxon>
        <taxon>Tolypothrichaceae</taxon>
        <taxon>Hassallia</taxon>
    </lineage>
</organism>
<sequence length="249" mass="28597">MLSNSQAYLIESKNVRNFTSLGTVGLSLRKPTKGTEYKMVQEYVHSQLISHIKTGEQKVIFLEPQLDSGFPDIVIVYFEPEVAINWSIKRLKVNKLDLRILHYIFSEKDVDNSALENIFPGDFYKSIRRLLSAELVHYQSGKLQAKPLEEIFAIKRLIAIEAKVKNWQEGLHQAIQNTWFASESYLLLPKLPSNSELIQGAKSFGVGIVTTHCSLVESKLLPSVGKLPKSYVSWLFNEWVWHTLFEYKH</sequence>
<gene>
    <name evidence="1" type="ORF">PI95_029145</name>
</gene>
<reference evidence="1 2" key="1">
    <citation type="journal article" date="2015" name="Genome Announc.">
        <title>Draft Genome Sequence of Cyanobacterium Hassallia byssoidea Strain VB512170, Isolated from Monuments in India.</title>
        <authorList>
            <person name="Singh D."/>
            <person name="Chandrababunaidu M.M."/>
            <person name="Panda A."/>
            <person name="Sen D."/>
            <person name="Bhattacharyya S."/>
            <person name="Adhikary S.P."/>
            <person name="Tripathy S."/>
        </authorList>
    </citation>
    <scope>NUCLEOTIDE SEQUENCE [LARGE SCALE GENOMIC DNA]</scope>
    <source>
        <strain evidence="1 2">VB512170</strain>
    </source>
</reference>
<dbReference type="Proteomes" id="UP000031549">
    <property type="component" value="Unassembled WGS sequence"/>
</dbReference>
<dbReference type="EMBL" id="JTCM02000113">
    <property type="protein sequence ID" value="NEU76472.1"/>
    <property type="molecule type" value="Genomic_DNA"/>
</dbReference>
<protein>
    <submittedName>
        <fullName evidence="1">Uncharacterized protein</fullName>
    </submittedName>
</protein>
<comment type="caution">
    <text evidence="1">The sequence shown here is derived from an EMBL/GenBank/DDBJ whole genome shotgun (WGS) entry which is preliminary data.</text>
</comment>
<dbReference type="RefSeq" id="WP_039748323.1">
    <property type="nucleotide sequence ID" value="NZ_JTCM02000113.1"/>
</dbReference>
<accession>A0A846HGH6</accession>